<dbReference type="PANTHER" id="PTHR24421:SF62">
    <property type="entry name" value="SENSORY TRANSDUCTION HISTIDINE KINASE"/>
    <property type="match status" value="1"/>
</dbReference>
<evidence type="ECO:0000256" key="2">
    <source>
        <dbReference type="ARBA" id="ARBA00022777"/>
    </source>
</evidence>
<dbReference type="SMART" id="SM00387">
    <property type="entry name" value="HATPase_c"/>
    <property type="match status" value="1"/>
</dbReference>
<dbReference type="AlphaFoldDB" id="A0A9X0U4P2"/>
<dbReference type="Pfam" id="PF07494">
    <property type="entry name" value="Reg_prop"/>
    <property type="match status" value="2"/>
</dbReference>
<keyword evidence="7" id="KW-1185">Reference proteome</keyword>
<dbReference type="Pfam" id="PF07730">
    <property type="entry name" value="HisKA_3"/>
    <property type="match status" value="1"/>
</dbReference>
<dbReference type="InterPro" id="IPR013783">
    <property type="entry name" value="Ig-like_fold"/>
</dbReference>
<dbReference type="Gene3D" id="2.130.10.10">
    <property type="entry name" value="YVTN repeat-like/Quinoprotein amine dehydrogenase"/>
    <property type="match status" value="4"/>
</dbReference>
<feature type="region of interest" description="Disordered" evidence="4">
    <location>
        <begin position="951"/>
        <end position="978"/>
    </location>
</feature>
<dbReference type="GO" id="GO:0000155">
    <property type="term" value="F:phosphorelay sensor kinase activity"/>
    <property type="evidence" value="ECO:0007669"/>
    <property type="project" value="InterPro"/>
</dbReference>
<gene>
    <name evidence="6" type="ORF">HDF14_002786</name>
</gene>
<feature type="domain" description="Histidine kinase/HSP90-like ATPase" evidence="5">
    <location>
        <begin position="858"/>
        <end position="954"/>
    </location>
</feature>
<evidence type="ECO:0000256" key="3">
    <source>
        <dbReference type="ARBA" id="ARBA00023012"/>
    </source>
</evidence>
<dbReference type="Gene3D" id="1.20.5.1930">
    <property type="match status" value="1"/>
</dbReference>
<dbReference type="SUPFAM" id="SSF55874">
    <property type="entry name" value="ATPase domain of HSP90 chaperone/DNA topoisomerase II/histidine kinase"/>
    <property type="match status" value="1"/>
</dbReference>
<dbReference type="CDD" id="cd16917">
    <property type="entry name" value="HATPase_UhpB-NarQ-NarX-like"/>
    <property type="match status" value="1"/>
</dbReference>
<dbReference type="InterPro" id="IPR003594">
    <property type="entry name" value="HATPase_dom"/>
</dbReference>
<dbReference type="InterPro" id="IPR050482">
    <property type="entry name" value="Sensor_HK_TwoCompSys"/>
</dbReference>
<dbReference type="RefSeq" id="WP_183977366.1">
    <property type="nucleotide sequence ID" value="NZ_JACHEB010000005.1"/>
</dbReference>
<evidence type="ECO:0000256" key="4">
    <source>
        <dbReference type="SAM" id="MobiDB-lite"/>
    </source>
</evidence>
<sequence length="978" mass="108539">MKTRDSEPLLRDEVLSTWTTEQGLPQNFVTALAQTPDGFLWVGTLNGLARFDGVHFRGFEKDGPPELQERILKLVRDNDDGMWIASTTGLFHYTHNRFVTITIPGNSHVLIQALARAGDGGVWIVSDDRLMRTRGDALEAVPLPSNTHVVRDLFENKDGILWITDGEHVVAVQADHSVIRYNNPGIQLLFGDASGKMYAGDGHKLFRFDGGDFKLVPHPGLGNFVDLMVDHRGALWMASGGLHGLSRRYGNQTEAMTTADGLASDDVRVLLEDSNHDVWIGTIAGLQRFHHGIFTSYAISDDPGGGRSQTDAIFEQRDGGIWAGTLEGGVAEFKDGRRTLYGRGQGLPAGQIRGFAERGATPAIAISDYGIFERRGSKFTKIPSIPHGYVNTPLATSDGSLWFSVLHHGLFRLKDQRLSSIDVGQPKTDSSIRYLAVDQQGKLWAGTDTQLERWTGERFEPAVNTPHPILSAAWPGHGLAVATMRGLILWSDEGSVRKNLGAGKVLTQAEGLPGSFVLDVVSDAEENLWIVTPRSIACLSRKQWMAFAEGKTDHVIPEVFDRADGLKSNDVLPLNQVTAIRSRDGRIWFATTHGIAVVNPHLPDPIVQAVLDYIQVDDQHLGADVTTISPGLHRITFAYTAPSDIAPEQIRFRYRLEGWDRQWIDAGTERVVSYTGLPPGRYTFQVVATNREGVSNGVAATAALRLEPFFWQTGWFRALLAFALVGIAVEVTRRRTLLRAERLSLRFQERTAERERIAYQIHDTVIQDMIGVAFQLELLGFQLNDQPETASTSLSTLADRVRGSIARNRNMVSNLHSTAVAEYSLVDVLRHAEAEFRLSELPDFQLTTTGEPRPIDPLVRDEVYRICREALSNAFRHGYARHVEVKIIFSPDSFEVIVVDDGEGIDEVTQRQGRDGHFGLRGMQAHAKRIGATLTIDSKLGQGTKVTLQVRTTKSPWRPWRRGRRSQEENSSEDQSTR</sequence>
<dbReference type="PANTHER" id="PTHR24421">
    <property type="entry name" value="NITRATE/NITRITE SENSOR PROTEIN NARX-RELATED"/>
    <property type="match status" value="1"/>
</dbReference>
<comment type="caution">
    <text evidence="6">The sequence shown here is derived from an EMBL/GenBank/DDBJ whole genome shotgun (WGS) entry which is preliminary data.</text>
</comment>
<dbReference type="InterPro" id="IPR011712">
    <property type="entry name" value="Sig_transdc_His_kin_sub3_dim/P"/>
</dbReference>
<keyword evidence="1" id="KW-0808">Transferase</keyword>
<dbReference type="InterPro" id="IPR036890">
    <property type="entry name" value="HATPase_C_sf"/>
</dbReference>
<dbReference type="Gene3D" id="2.60.40.10">
    <property type="entry name" value="Immunoglobulins"/>
    <property type="match status" value="1"/>
</dbReference>
<evidence type="ECO:0000313" key="7">
    <source>
        <dbReference type="Proteomes" id="UP000535182"/>
    </source>
</evidence>
<dbReference type="CDD" id="cd00063">
    <property type="entry name" value="FN3"/>
    <property type="match status" value="1"/>
</dbReference>
<dbReference type="Pfam" id="PF07495">
    <property type="entry name" value="Y_Y_Y"/>
    <property type="match status" value="1"/>
</dbReference>
<dbReference type="Proteomes" id="UP000535182">
    <property type="component" value="Unassembled WGS sequence"/>
</dbReference>
<evidence type="ECO:0000313" key="6">
    <source>
        <dbReference type="EMBL" id="MBB5329170.1"/>
    </source>
</evidence>
<protein>
    <submittedName>
        <fullName evidence="6">Signal transduction histidine kinase/ligand-binding sensor domain-containing protein</fullName>
    </submittedName>
</protein>
<dbReference type="InterPro" id="IPR015943">
    <property type="entry name" value="WD40/YVTN_repeat-like_dom_sf"/>
</dbReference>
<dbReference type="GO" id="GO:0016020">
    <property type="term" value="C:membrane"/>
    <property type="evidence" value="ECO:0007669"/>
    <property type="project" value="InterPro"/>
</dbReference>
<dbReference type="InterPro" id="IPR011123">
    <property type="entry name" value="Y_Y_Y"/>
</dbReference>
<keyword evidence="2 6" id="KW-0418">Kinase</keyword>
<name>A0A9X0U4P2_9BACT</name>
<keyword evidence="3" id="KW-0902">Two-component regulatory system</keyword>
<dbReference type="SUPFAM" id="SSF63829">
    <property type="entry name" value="Calcium-dependent phosphotriesterase"/>
    <property type="match status" value="2"/>
</dbReference>
<organism evidence="6 7">
    <name type="scientific">Tunturiibacter gelidiferens</name>
    <dbReference type="NCBI Taxonomy" id="3069689"/>
    <lineage>
        <taxon>Bacteria</taxon>
        <taxon>Pseudomonadati</taxon>
        <taxon>Acidobacteriota</taxon>
        <taxon>Terriglobia</taxon>
        <taxon>Terriglobales</taxon>
        <taxon>Acidobacteriaceae</taxon>
        <taxon>Tunturiibacter</taxon>
    </lineage>
</organism>
<dbReference type="EMBL" id="JACHEB010000005">
    <property type="protein sequence ID" value="MBB5329170.1"/>
    <property type="molecule type" value="Genomic_DNA"/>
</dbReference>
<dbReference type="InterPro" id="IPR011110">
    <property type="entry name" value="Reg_prop"/>
</dbReference>
<dbReference type="Pfam" id="PF02518">
    <property type="entry name" value="HATPase_c"/>
    <property type="match status" value="1"/>
</dbReference>
<dbReference type="Gene3D" id="3.30.565.10">
    <property type="entry name" value="Histidine kinase-like ATPase, C-terminal domain"/>
    <property type="match status" value="1"/>
</dbReference>
<reference evidence="6 7" key="1">
    <citation type="submission" date="2020-08" db="EMBL/GenBank/DDBJ databases">
        <title>Genomic Encyclopedia of Type Strains, Phase IV (KMG-V): Genome sequencing to study the core and pangenomes of soil and plant-associated prokaryotes.</title>
        <authorList>
            <person name="Whitman W."/>
        </authorList>
    </citation>
    <scope>NUCLEOTIDE SEQUENCE [LARGE SCALE GENOMIC DNA]</scope>
    <source>
        <strain evidence="6 7">X5P2</strain>
    </source>
</reference>
<proteinExistence type="predicted"/>
<dbReference type="GO" id="GO:0046983">
    <property type="term" value="F:protein dimerization activity"/>
    <property type="evidence" value="ECO:0007669"/>
    <property type="project" value="InterPro"/>
</dbReference>
<accession>A0A9X0U4P2</accession>
<evidence type="ECO:0000259" key="5">
    <source>
        <dbReference type="SMART" id="SM00387"/>
    </source>
</evidence>
<dbReference type="InterPro" id="IPR003961">
    <property type="entry name" value="FN3_dom"/>
</dbReference>
<evidence type="ECO:0000256" key="1">
    <source>
        <dbReference type="ARBA" id="ARBA00022679"/>
    </source>
</evidence>